<dbReference type="KEGG" id="snan:I6N98_04965"/>
<evidence type="ECO:0000313" key="13">
    <source>
        <dbReference type="Proteomes" id="UP000596063"/>
    </source>
</evidence>
<dbReference type="EC" id="2.7.13.3" evidence="3"/>
<evidence type="ECO:0000256" key="9">
    <source>
        <dbReference type="ARBA" id="ARBA00022840"/>
    </source>
</evidence>
<comment type="subcellular location">
    <subcellularLocation>
        <location evidence="2">Cell membrane</location>
        <topology evidence="2">Multi-pass membrane protein</topology>
    </subcellularLocation>
</comment>
<dbReference type="Pfam" id="PF25323">
    <property type="entry name" value="6TM_PilS"/>
    <property type="match status" value="1"/>
</dbReference>
<evidence type="ECO:0000256" key="5">
    <source>
        <dbReference type="ARBA" id="ARBA00022553"/>
    </source>
</evidence>
<protein>
    <recommendedName>
        <fullName evidence="3">histidine kinase</fullName>
        <ecNumber evidence="3">2.7.13.3</ecNumber>
    </recommendedName>
</protein>
<dbReference type="GO" id="GO:0000155">
    <property type="term" value="F:phosphorelay sensor kinase activity"/>
    <property type="evidence" value="ECO:0007669"/>
    <property type="project" value="InterPro"/>
</dbReference>
<keyword evidence="10" id="KW-1133">Transmembrane helix</keyword>
<dbReference type="RefSeq" id="WP_198570691.1">
    <property type="nucleotide sequence ID" value="NZ_CP066167.1"/>
</dbReference>
<feature type="transmembrane region" description="Helical" evidence="10">
    <location>
        <begin position="173"/>
        <end position="193"/>
    </location>
</feature>
<dbReference type="InterPro" id="IPR005467">
    <property type="entry name" value="His_kinase_dom"/>
</dbReference>
<keyword evidence="4" id="KW-1003">Cell membrane</keyword>
<feature type="transmembrane region" description="Helical" evidence="10">
    <location>
        <begin position="60"/>
        <end position="79"/>
    </location>
</feature>
<keyword evidence="13" id="KW-1185">Reference proteome</keyword>
<evidence type="ECO:0000256" key="6">
    <source>
        <dbReference type="ARBA" id="ARBA00022679"/>
    </source>
</evidence>
<keyword evidence="7" id="KW-0547">Nucleotide-binding</keyword>
<evidence type="ECO:0000259" key="11">
    <source>
        <dbReference type="PROSITE" id="PS50109"/>
    </source>
</evidence>
<dbReference type="EMBL" id="CP066167">
    <property type="protein sequence ID" value="QQD19206.1"/>
    <property type="molecule type" value="Genomic_DNA"/>
</dbReference>
<dbReference type="PANTHER" id="PTHR44936:SF10">
    <property type="entry name" value="SENSOR PROTEIN RSTB"/>
    <property type="match status" value="1"/>
</dbReference>
<evidence type="ECO:0000256" key="4">
    <source>
        <dbReference type="ARBA" id="ARBA00022475"/>
    </source>
</evidence>
<dbReference type="SMART" id="SM00387">
    <property type="entry name" value="HATPase_c"/>
    <property type="match status" value="1"/>
</dbReference>
<dbReference type="InterPro" id="IPR050980">
    <property type="entry name" value="2C_sensor_his_kinase"/>
</dbReference>
<dbReference type="PANTHER" id="PTHR44936">
    <property type="entry name" value="SENSOR PROTEIN CREC"/>
    <property type="match status" value="1"/>
</dbReference>
<dbReference type="Pfam" id="PF02518">
    <property type="entry name" value="HATPase_c"/>
    <property type="match status" value="1"/>
</dbReference>
<dbReference type="InterPro" id="IPR003661">
    <property type="entry name" value="HisK_dim/P_dom"/>
</dbReference>
<keyword evidence="6" id="KW-0808">Transferase</keyword>
<keyword evidence="5" id="KW-0597">Phosphoprotein</keyword>
<keyword evidence="10" id="KW-0812">Transmembrane</keyword>
<gene>
    <name evidence="12" type="ORF">I6N98_04965</name>
</gene>
<dbReference type="SUPFAM" id="SSF55874">
    <property type="entry name" value="ATPase domain of HSP90 chaperone/DNA topoisomerase II/histidine kinase"/>
    <property type="match status" value="1"/>
</dbReference>
<evidence type="ECO:0000256" key="8">
    <source>
        <dbReference type="ARBA" id="ARBA00022777"/>
    </source>
</evidence>
<name>A0A7T4UQZ9_9GAMM</name>
<reference evidence="12 13" key="1">
    <citation type="submission" date="2020-12" db="EMBL/GenBank/DDBJ databases">
        <authorList>
            <person name="Shan Y."/>
        </authorList>
    </citation>
    <scope>NUCLEOTIDE SEQUENCE [LARGE SCALE GENOMIC DNA]</scope>
    <source>
        <strain evidence="13">csc3.9</strain>
    </source>
</reference>
<dbReference type="PROSITE" id="PS50109">
    <property type="entry name" value="HIS_KIN"/>
    <property type="match status" value="1"/>
</dbReference>
<dbReference type="CDD" id="cd00082">
    <property type="entry name" value="HisKA"/>
    <property type="match status" value="1"/>
</dbReference>
<dbReference type="InterPro" id="IPR036890">
    <property type="entry name" value="HATPase_C_sf"/>
</dbReference>
<keyword evidence="8 12" id="KW-0418">Kinase</keyword>
<evidence type="ECO:0000256" key="2">
    <source>
        <dbReference type="ARBA" id="ARBA00004651"/>
    </source>
</evidence>
<dbReference type="Gene3D" id="1.10.287.130">
    <property type="match status" value="1"/>
</dbReference>
<dbReference type="InterPro" id="IPR003594">
    <property type="entry name" value="HATPase_dom"/>
</dbReference>
<dbReference type="InterPro" id="IPR036097">
    <property type="entry name" value="HisK_dim/P_sf"/>
</dbReference>
<evidence type="ECO:0000313" key="12">
    <source>
        <dbReference type="EMBL" id="QQD19206.1"/>
    </source>
</evidence>
<dbReference type="PRINTS" id="PR00344">
    <property type="entry name" value="BCTRLSENSOR"/>
</dbReference>
<feature type="transmembrane region" description="Helical" evidence="10">
    <location>
        <begin position="123"/>
        <end position="153"/>
    </location>
</feature>
<sequence length="449" mass="48991">MTGSQLIADTLRAAMLRRAGDGDADTLGKHMRQLVQLRWMAVLGQLLTILVSEYRFHVDLPLQTMFSVLAALVLFNLLYEIGLRFGHQVRAVELFVGLLVDMGTLTFQLYLSGGATNPFVFLYLLQVGLAAVMVAPSYAWALLGVATLCFLWLAESGMPLDLPQDHHLGIRSYYVQGMLICLVLNAALLVVFVNRITRTRRDHDARLAELRQRAVEEEHILRMGLLASGAAHELGTPLATIAVILGDWRHMPAFNSDAGLKEDIDEMQTQVQRCKAIVSGILSSAGETRGEASGESTVCEFFDELVEQWQSTRKPGALDFQNCFGEDVDIASDSVLEQTVCNLLDNALEASPTWVGIELSRDGDTLVIKVFDRGPGFSSTVLANLGQPYQSTKGRPGSGLGLFLVLNVARILGGQLQAQNLPGGGAEVSLRLPLEALILKDEEGKADDR</sequence>
<dbReference type="SUPFAM" id="SSF47384">
    <property type="entry name" value="Homodimeric domain of signal transducing histidine kinase"/>
    <property type="match status" value="1"/>
</dbReference>
<keyword evidence="10" id="KW-0472">Membrane</keyword>
<comment type="catalytic activity">
    <reaction evidence="1">
        <text>ATP + protein L-histidine = ADP + protein N-phospho-L-histidine.</text>
        <dbReference type="EC" id="2.7.13.3"/>
    </reaction>
</comment>
<dbReference type="InterPro" id="IPR004358">
    <property type="entry name" value="Sig_transdc_His_kin-like_C"/>
</dbReference>
<dbReference type="Gene3D" id="3.30.565.10">
    <property type="entry name" value="Histidine kinase-like ATPase, C-terminal domain"/>
    <property type="match status" value="1"/>
</dbReference>
<dbReference type="AlphaFoldDB" id="A0A7T4UQZ9"/>
<keyword evidence="9" id="KW-0067">ATP-binding</keyword>
<organism evidence="12 13">
    <name type="scientific">Spongiibacter nanhainus</name>
    <dbReference type="NCBI Taxonomy" id="2794344"/>
    <lineage>
        <taxon>Bacteria</taxon>
        <taxon>Pseudomonadati</taxon>
        <taxon>Pseudomonadota</taxon>
        <taxon>Gammaproteobacteria</taxon>
        <taxon>Cellvibrionales</taxon>
        <taxon>Spongiibacteraceae</taxon>
        <taxon>Spongiibacter</taxon>
    </lineage>
</organism>
<accession>A0A7T4UQZ9</accession>
<evidence type="ECO:0000256" key="10">
    <source>
        <dbReference type="SAM" id="Phobius"/>
    </source>
</evidence>
<evidence type="ECO:0000256" key="1">
    <source>
        <dbReference type="ARBA" id="ARBA00000085"/>
    </source>
</evidence>
<dbReference type="GO" id="GO:0005886">
    <property type="term" value="C:plasma membrane"/>
    <property type="evidence" value="ECO:0007669"/>
    <property type="project" value="UniProtKB-SubCell"/>
</dbReference>
<feature type="domain" description="Histidine kinase" evidence="11">
    <location>
        <begin position="229"/>
        <end position="436"/>
    </location>
</feature>
<evidence type="ECO:0000256" key="3">
    <source>
        <dbReference type="ARBA" id="ARBA00012438"/>
    </source>
</evidence>
<dbReference type="Proteomes" id="UP000596063">
    <property type="component" value="Chromosome"/>
</dbReference>
<proteinExistence type="predicted"/>
<evidence type="ECO:0000256" key="7">
    <source>
        <dbReference type="ARBA" id="ARBA00022741"/>
    </source>
</evidence>
<dbReference type="GO" id="GO:0005524">
    <property type="term" value="F:ATP binding"/>
    <property type="evidence" value="ECO:0007669"/>
    <property type="project" value="UniProtKB-KW"/>
</dbReference>